<dbReference type="InterPro" id="IPR025419">
    <property type="entry name" value="DUF4142"/>
</dbReference>
<dbReference type="Pfam" id="PF13628">
    <property type="entry name" value="DUF4142"/>
    <property type="match status" value="1"/>
</dbReference>
<keyword evidence="1" id="KW-0732">Signal</keyword>
<keyword evidence="4" id="KW-1185">Reference proteome</keyword>
<name>A0A6P1NJC6_9PROT</name>
<feature type="domain" description="DUF4142" evidence="2">
    <location>
        <begin position="47"/>
        <end position="178"/>
    </location>
</feature>
<feature type="signal peptide" evidence="1">
    <location>
        <begin position="1"/>
        <end position="22"/>
    </location>
</feature>
<gene>
    <name evidence="3" type="ORF">GT348_05450</name>
</gene>
<dbReference type="Proteomes" id="UP000463975">
    <property type="component" value="Chromosome"/>
</dbReference>
<evidence type="ECO:0000313" key="3">
    <source>
        <dbReference type="EMBL" id="QHI95772.1"/>
    </source>
</evidence>
<protein>
    <submittedName>
        <fullName evidence="3">DUF4142 domain-containing protein</fullName>
    </submittedName>
</protein>
<dbReference type="PROSITE" id="PS51257">
    <property type="entry name" value="PROKAR_LIPOPROTEIN"/>
    <property type="match status" value="1"/>
</dbReference>
<evidence type="ECO:0000259" key="2">
    <source>
        <dbReference type="Pfam" id="PF13628"/>
    </source>
</evidence>
<feature type="chain" id="PRO_5026649694" evidence="1">
    <location>
        <begin position="23"/>
        <end position="183"/>
    </location>
</feature>
<accession>A0A6P1NJC6</accession>
<organism evidence="3 4">
    <name type="scientific">Aristophania vespae</name>
    <dbReference type="NCBI Taxonomy" id="2697033"/>
    <lineage>
        <taxon>Bacteria</taxon>
        <taxon>Pseudomonadati</taxon>
        <taxon>Pseudomonadota</taxon>
        <taxon>Alphaproteobacteria</taxon>
        <taxon>Acetobacterales</taxon>
        <taxon>Acetobacteraceae</taxon>
        <taxon>Aristophania</taxon>
    </lineage>
</organism>
<dbReference type="AlphaFoldDB" id="A0A6P1NJC6"/>
<proteinExistence type="predicted"/>
<dbReference type="RefSeq" id="WP_160618847.1">
    <property type="nucleotide sequence ID" value="NZ_CP047652.1"/>
</dbReference>
<dbReference type="EMBL" id="CP047652">
    <property type="protein sequence ID" value="QHI95772.1"/>
    <property type="molecule type" value="Genomic_DNA"/>
</dbReference>
<reference evidence="3 4" key="1">
    <citation type="submission" date="2020-01" db="EMBL/GenBank/DDBJ databases">
        <title>Genome sequencing of strain KACC 21507.</title>
        <authorList>
            <person name="Heo J."/>
            <person name="Kim S.-J."/>
            <person name="Kim J.-S."/>
            <person name="Hong S.-B."/>
            <person name="Kwon S.-W."/>
        </authorList>
    </citation>
    <scope>NUCLEOTIDE SEQUENCE [LARGE SCALE GENOMIC DNA]</scope>
    <source>
        <strain evidence="3 4">KACC 21507</strain>
    </source>
</reference>
<dbReference type="KEGG" id="bomb:GT348_05450"/>
<evidence type="ECO:0000256" key="1">
    <source>
        <dbReference type="SAM" id="SignalP"/>
    </source>
</evidence>
<evidence type="ECO:0000313" key="4">
    <source>
        <dbReference type="Proteomes" id="UP000463975"/>
    </source>
</evidence>
<sequence length="183" mass="20510">MNSKKITYSLAFALLCGCSTLAPPPAPPLPSTTSATAVKLTVTDLKALDEANQWCSWMIALSGLAANHSNQSVFQRYGAEILSDYQKQQKAISDIVSKKGINLTSSYPVTYQKRLTLLKKRYGKSFDRYFERELAKSLPKTLNEFSKENEQKKLGSDVATILKNLIKSADIYRKQAQDLMKYE</sequence>